<dbReference type="Proteomes" id="UP001187192">
    <property type="component" value="Unassembled WGS sequence"/>
</dbReference>
<accession>A0AA88DHI8</accession>
<organism evidence="1 2">
    <name type="scientific">Ficus carica</name>
    <name type="common">Common fig</name>
    <dbReference type="NCBI Taxonomy" id="3494"/>
    <lineage>
        <taxon>Eukaryota</taxon>
        <taxon>Viridiplantae</taxon>
        <taxon>Streptophyta</taxon>
        <taxon>Embryophyta</taxon>
        <taxon>Tracheophyta</taxon>
        <taxon>Spermatophyta</taxon>
        <taxon>Magnoliopsida</taxon>
        <taxon>eudicotyledons</taxon>
        <taxon>Gunneridae</taxon>
        <taxon>Pentapetalae</taxon>
        <taxon>rosids</taxon>
        <taxon>fabids</taxon>
        <taxon>Rosales</taxon>
        <taxon>Moraceae</taxon>
        <taxon>Ficeae</taxon>
        <taxon>Ficus</taxon>
    </lineage>
</organism>
<reference evidence="1" key="1">
    <citation type="submission" date="2023-07" db="EMBL/GenBank/DDBJ databases">
        <title>draft genome sequence of fig (Ficus carica).</title>
        <authorList>
            <person name="Takahashi T."/>
            <person name="Nishimura K."/>
        </authorList>
    </citation>
    <scope>NUCLEOTIDE SEQUENCE</scope>
</reference>
<dbReference type="AlphaFoldDB" id="A0AA88DHI8"/>
<evidence type="ECO:0000313" key="1">
    <source>
        <dbReference type="EMBL" id="GMN40389.1"/>
    </source>
</evidence>
<dbReference type="EMBL" id="BTGU01000011">
    <property type="protein sequence ID" value="GMN40389.1"/>
    <property type="molecule type" value="Genomic_DNA"/>
</dbReference>
<evidence type="ECO:0000313" key="2">
    <source>
        <dbReference type="Proteomes" id="UP001187192"/>
    </source>
</evidence>
<proteinExistence type="predicted"/>
<keyword evidence="2" id="KW-1185">Reference proteome</keyword>
<comment type="caution">
    <text evidence="1">The sequence shown here is derived from an EMBL/GenBank/DDBJ whole genome shotgun (WGS) entry which is preliminary data.</text>
</comment>
<protein>
    <submittedName>
        <fullName evidence="1">Uncharacterized protein</fullName>
    </submittedName>
</protein>
<gene>
    <name evidence="1" type="ORF">TIFTF001_009617</name>
</gene>
<name>A0AA88DHI8_FICCA</name>
<sequence>MDKKLKTLEGGRCFTGWVWGSFAVDGRRGFQAWVRVGRRGDSLSTNRGRFAPTWRFRSFEFSRPGEELAPTMGRSKKLDSLLPPPKIAEPNSLLPRGVIETQTPPSSLFDMETQVLPPPCATNLGPPSLFDLSLLLRLKMMK</sequence>